<dbReference type="InterPro" id="IPR036249">
    <property type="entry name" value="Thioredoxin-like_sf"/>
</dbReference>
<keyword evidence="4" id="KW-0411">Iron-sulfur</keyword>
<organism evidence="8 9">
    <name type="scientific">Elasticomyces elasticus</name>
    <dbReference type="NCBI Taxonomy" id="574655"/>
    <lineage>
        <taxon>Eukaryota</taxon>
        <taxon>Fungi</taxon>
        <taxon>Dikarya</taxon>
        <taxon>Ascomycota</taxon>
        <taxon>Pezizomycotina</taxon>
        <taxon>Dothideomycetes</taxon>
        <taxon>Dothideomycetidae</taxon>
        <taxon>Mycosphaerellales</taxon>
        <taxon>Teratosphaeriaceae</taxon>
        <taxon>Elasticomyces</taxon>
    </lineage>
</organism>
<dbReference type="CDD" id="cd03028">
    <property type="entry name" value="GRX_PICOT_like"/>
    <property type="match status" value="1"/>
</dbReference>
<comment type="function">
    <text evidence="5">Monothiol glutaredoxin involved in the biogenesis of iron-sulfur clusters. Binds one iron-sulfur cluster per dimer. The iron-sulfur cluster is bound between subunits, and is complexed by a bound glutathione and a cysteine residue from each subunit.</text>
</comment>
<evidence type="ECO:0000256" key="2">
    <source>
        <dbReference type="ARBA" id="ARBA00022723"/>
    </source>
</evidence>
<dbReference type="PROSITE" id="PS51352">
    <property type="entry name" value="THIOREDOXIN_2"/>
    <property type="match status" value="1"/>
</dbReference>
<evidence type="ECO:0000259" key="7">
    <source>
        <dbReference type="PROSITE" id="PS51352"/>
    </source>
</evidence>
<dbReference type="InterPro" id="IPR033658">
    <property type="entry name" value="GRX_PICOT-like"/>
</dbReference>
<evidence type="ECO:0000256" key="5">
    <source>
        <dbReference type="ARBA" id="ARBA00055846"/>
    </source>
</evidence>
<feature type="domain" description="Thioredoxin" evidence="7">
    <location>
        <begin position="1"/>
        <end position="116"/>
    </location>
</feature>
<protein>
    <submittedName>
        <fullName evidence="8">Glutaredoxin</fullName>
    </submittedName>
</protein>
<sequence>MEVTPIDSESSFEEQTGSLPPSCLAVIYFHAPWAAPCKQMSTILSTLASTYQPTPSGSAPQIAFFSLDAEEVSEISEQYDVTQVPLVVLQKNGEVVDSITGTDASKVRKAVEKHATDAKQEKDAGKMGLPPAQKVTKPERDQTVDLNENGPHANGSSNGGGLAKYAPGANDAATAPEYSSSLAPATNTGTPSQDDLNTRLSELVKAAPVMLFMKGTPSAPQCGFSRQTVSLLRDKGVRYGFFNILADDEVRQGLKEYSEWPTFPQVYVGGELVGGLDILKEEFENDPEFLNEYMAQGKGGPAAPERQAQAA</sequence>
<dbReference type="InterPro" id="IPR004480">
    <property type="entry name" value="Monothiol_GRX-rel"/>
</dbReference>
<evidence type="ECO:0000313" key="8">
    <source>
        <dbReference type="EMBL" id="KAK5691495.1"/>
    </source>
</evidence>
<dbReference type="Gene3D" id="3.40.30.10">
    <property type="entry name" value="Glutaredoxin"/>
    <property type="match status" value="2"/>
</dbReference>
<evidence type="ECO:0000256" key="6">
    <source>
        <dbReference type="SAM" id="MobiDB-lite"/>
    </source>
</evidence>
<dbReference type="FunFam" id="3.40.30.10:FF:000012">
    <property type="entry name" value="Monothiol glutaredoxin"/>
    <property type="match status" value="1"/>
</dbReference>
<comment type="caution">
    <text evidence="8">The sequence shown here is derived from an EMBL/GenBank/DDBJ whole genome shotgun (WGS) entry which is preliminary data.</text>
</comment>
<evidence type="ECO:0000256" key="4">
    <source>
        <dbReference type="ARBA" id="ARBA00023014"/>
    </source>
</evidence>
<dbReference type="GO" id="GO:0046872">
    <property type="term" value="F:metal ion binding"/>
    <property type="evidence" value="ECO:0007669"/>
    <property type="project" value="UniProtKB-KW"/>
</dbReference>
<dbReference type="GO" id="GO:0006879">
    <property type="term" value="P:intracellular iron ion homeostasis"/>
    <property type="evidence" value="ECO:0007669"/>
    <property type="project" value="TreeGrafter"/>
</dbReference>
<dbReference type="EMBL" id="JAVRQU010000021">
    <property type="protein sequence ID" value="KAK5691495.1"/>
    <property type="molecule type" value="Genomic_DNA"/>
</dbReference>
<dbReference type="PANTHER" id="PTHR10293:SF73">
    <property type="entry name" value="GLUTAREDOXIN-3"/>
    <property type="match status" value="1"/>
</dbReference>
<evidence type="ECO:0000256" key="3">
    <source>
        <dbReference type="ARBA" id="ARBA00023004"/>
    </source>
</evidence>
<evidence type="ECO:0000313" key="9">
    <source>
        <dbReference type="Proteomes" id="UP001310594"/>
    </source>
</evidence>
<gene>
    <name evidence="8" type="primary">GRX3</name>
    <name evidence="8" type="ORF">LTR97_011488</name>
</gene>
<feature type="region of interest" description="Disordered" evidence="6">
    <location>
        <begin position="111"/>
        <end position="195"/>
    </location>
</feature>
<dbReference type="CDD" id="cd02984">
    <property type="entry name" value="TRX_PICOT"/>
    <property type="match status" value="1"/>
</dbReference>
<dbReference type="AlphaFoldDB" id="A0AAN7W206"/>
<keyword evidence="2" id="KW-0479">Metal-binding</keyword>
<dbReference type="Proteomes" id="UP001310594">
    <property type="component" value="Unassembled WGS sequence"/>
</dbReference>
<feature type="compositionally biased region" description="Polar residues" evidence="6">
    <location>
        <begin position="177"/>
        <end position="195"/>
    </location>
</feature>
<feature type="compositionally biased region" description="Basic and acidic residues" evidence="6">
    <location>
        <begin position="111"/>
        <end position="125"/>
    </location>
</feature>
<dbReference type="Pfam" id="PF00085">
    <property type="entry name" value="Thioredoxin"/>
    <property type="match status" value="1"/>
</dbReference>
<dbReference type="GO" id="GO:0005829">
    <property type="term" value="C:cytosol"/>
    <property type="evidence" value="ECO:0007669"/>
    <property type="project" value="TreeGrafter"/>
</dbReference>
<dbReference type="GO" id="GO:0005634">
    <property type="term" value="C:nucleus"/>
    <property type="evidence" value="ECO:0007669"/>
    <property type="project" value="TreeGrafter"/>
</dbReference>
<dbReference type="PROSITE" id="PS51354">
    <property type="entry name" value="GLUTAREDOXIN_2"/>
    <property type="match status" value="1"/>
</dbReference>
<name>A0AAN7W206_9PEZI</name>
<dbReference type="GO" id="GO:0051537">
    <property type="term" value="F:2 iron, 2 sulfur cluster binding"/>
    <property type="evidence" value="ECO:0007669"/>
    <property type="project" value="TreeGrafter"/>
</dbReference>
<dbReference type="InterPro" id="IPR013766">
    <property type="entry name" value="Thioredoxin_domain"/>
</dbReference>
<keyword evidence="3" id="KW-0408">Iron</keyword>
<accession>A0AAN7W206</accession>
<comment type="similarity">
    <text evidence="1">Belongs to the glutaredoxin family. Monothiol subfamily.</text>
</comment>
<proteinExistence type="inferred from homology"/>
<dbReference type="FunFam" id="3.40.30.10:FF:000092">
    <property type="entry name" value="Monothiol glutaredoxin"/>
    <property type="match status" value="1"/>
</dbReference>
<dbReference type="InterPro" id="IPR002109">
    <property type="entry name" value="Glutaredoxin"/>
</dbReference>
<reference evidence="8" key="1">
    <citation type="submission" date="2023-08" db="EMBL/GenBank/DDBJ databases">
        <title>Black Yeasts Isolated from many extreme environments.</title>
        <authorList>
            <person name="Coleine C."/>
            <person name="Stajich J.E."/>
            <person name="Selbmann L."/>
        </authorList>
    </citation>
    <scope>NUCLEOTIDE SEQUENCE</scope>
    <source>
        <strain evidence="8">CCFEE 5810</strain>
    </source>
</reference>
<dbReference type="PANTHER" id="PTHR10293">
    <property type="entry name" value="GLUTAREDOXIN FAMILY MEMBER"/>
    <property type="match status" value="1"/>
</dbReference>
<dbReference type="Pfam" id="PF00462">
    <property type="entry name" value="Glutaredoxin"/>
    <property type="match status" value="1"/>
</dbReference>
<evidence type="ECO:0000256" key="1">
    <source>
        <dbReference type="ARBA" id="ARBA00009630"/>
    </source>
</evidence>
<dbReference type="SUPFAM" id="SSF52833">
    <property type="entry name" value="Thioredoxin-like"/>
    <property type="match status" value="2"/>
</dbReference>
<dbReference type="GO" id="GO:0015036">
    <property type="term" value="F:disulfide oxidoreductase activity"/>
    <property type="evidence" value="ECO:0007669"/>
    <property type="project" value="UniProtKB-ARBA"/>
</dbReference>